<gene>
    <name evidence="2" type="ORF">V5799_018557</name>
</gene>
<organism evidence="2 3">
    <name type="scientific">Amblyomma americanum</name>
    <name type="common">Lone star tick</name>
    <dbReference type="NCBI Taxonomy" id="6943"/>
    <lineage>
        <taxon>Eukaryota</taxon>
        <taxon>Metazoa</taxon>
        <taxon>Ecdysozoa</taxon>
        <taxon>Arthropoda</taxon>
        <taxon>Chelicerata</taxon>
        <taxon>Arachnida</taxon>
        <taxon>Acari</taxon>
        <taxon>Parasitiformes</taxon>
        <taxon>Ixodida</taxon>
        <taxon>Ixodoidea</taxon>
        <taxon>Ixodidae</taxon>
        <taxon>Amblyomminae</taxon>
        <taxon>Amblyomma</taxon>
    </lineage>
</organism>
<dbReference type="AlphaFoldDB" id="A0AAQ4EZ60"/>
<dbReference type="PROSITE" id="PS51885">
    <property type="entry name" value="NEPRILYSIN"/>
    <property type="match status" value="1"/>
</dbReference>
<keyword evidence="1" id="KW-0812">Transmembrane</keyword>
<dbReference type="PANTHER" id="PTHR11733:SF241">
    <property type="entry name" value="GH26575P-RELATED"/>
    <property type="match status" value="1"/>
</dbReference>
<feature type="transmembrane region" description="Helical" evidence="1">
    <location>
        <begin position="36"/>
        <end position="59"/>
    </location>
</feature>
<dbReference type="InterPro" id="IPR042089">
    <property type="entry name" value="Peptidase_M13_dom_2"/>
</dbReference>
<dbReference type="InterPro" id="IPR024079">
    <property type="entry name" value="MetalloPept_cat_dom_sf"/>
</dbReference>
<name>A0AAQ4EZ60_AMBAM</name>
<keyword evidence="3" id="KW-1185">Reference proteome</keyword>
<evidence type="ECO:0000256" key="1">
    <source>
        <dbReference type="SAM" id="Phobius"/>
    </source>
</evidence>
<dbReference type="Gene3D" id="3.40.390.10">
    <property type="entry name" value="Collagenase (Catalytic Domain)"/>
    <property type="match status" value="1"/>
</dbReference>
<dbReference type="SUPFAM" id="SSF55486">
    <property type="entry name" value="Metalloproteases ('zincins'), catalytic domain"/>
    <property type="match status" value="1"/>
</dbReference>
<sequence length="657" mass="73376">MLGNNAQIYPAVGTAVFCEIPPATLSRVEHVSGCRLAMAACGVGLLAALLLLCLVVYLARWRSPPLLARSCTAQSCLDAQLELARLLDEGVDPCQDFYGHVCRKWVEASAPAISERNVVDGGTNYLRTSRALFFRHLNWTLLETARRRSRAIPLQPVAQFYSHCVHFGAFRGRVSMADMLEPFRSEAQLAADVTDVKSVVVWILTLSFTRAVHTVMGAELIVLAGGTRLVMFPGKTLVQKLGDTTYSEDLQKYLKIVFDESCKLLPTGISHCPSFEQVLDQDRTMSAFLLQPLLRHYIKINITALKVLGHDLPAHHWIKLLNSYISRDKDRLNYKSKMLANEWESLVAMVHYLDGLSDLVVISIYLYLHVLVDSLRLDYHRRQGFKDSDGLIEVCLQSTQEAIAYAWSVVVSDLLEMTGDYDVTMAFALPRLLELGIAHENPASFLGQGAKDAVRRALGKVSVHSYDQSRYVSQLLDHLSAAPSDQAPLDLASFPGTYARLRAVKTMLYLRNPPSEADAEADRAFLGEKVVYVRRLDLLLLPGYLRRRPMLYSKEVSIEFSIGSLGVLIAGNLYRTSMTLIEDFQTDCPWSKPNRLAVSKFERCLRTVVFHLVNASGIGPGSHGNLLPPKCRASSGFRDAGRENLRRTERNLCEKPM</sequence>
<keyword evidence="1" id="KW-1133">Transmembrane helix</keyword>
<dbReference type="GO" id="GO:0005886">
    <property type="term" value="C:plasma membrane"/>
    <property type="evidence" value="ECO:0007669"/>
    <property type="project" value="TreeGrafter"/>
</dbReference>
<dbReference type="GO" id="GO:0004222">
    <property type="term" value="F:metalloendopeptidase activity"/>
    <property type="evidence" value="ECO:0007669"/>
    <property type="project" value="InterPro"/>
</dbReference>
<evidence type="ECO:0000313" key="3">
    <source>
        <dbReference type="Proteomes" id="UP001321473"/>
    </source>
</evidence>
<dbReference type="Gene3D" id="1.10.1380.10">
    <property type="entry name" value="Neutral endopeptidase , domain2"/>
    <property type="match status" value="1"/>
</dbReference>
<dbReference type="PANTHER" id="PTHR11733">
    <property type="entry name" value="ZINC METALLOPROTEASE FAMILY M13 NEPRILYSIN-RELATED"/>
    <property type="match status" value="1"/>
</dbReference>
<reference evidence="2 3" key="1">
    <citation type="journal article" date="2023" name="Arcadia Sci">
        <title>De novo assembly of a long-read Amblyomma americanum tick genome.</title>
        <authorList>
            <person name="Chou S."/>
            <person name="Poskanzer K.E."/>
            <person name="Rollins M."/>
            <person name="Thuy-Boun P.S."/>
        </authorList>
    </citation>
    <scope>NUCLEOTIDE SEQUENCE [LARGE SCALE GENOMIC DNA]</scope>
    <source>
        <strain evidence="2">F_SG_1</strain>
        <tissue evidence="2">Salivary glands</tissue>
    </source>
</reference>
<evidence type="ECO:0000313" key="2">
    <source>
        <dbReference type="EMBL" id="KAK8780100.1"/>
    </source>
</evidence>
<dbReference type="EMBL" id="JARKHS020009184">
    <property type="protein sequence ID" value="KAK8780100.1"/>
    <property type="molecule type" value="Genomic_DNA"/>
</dbReference>
<dbReference type="GO" id="GO:0016485">
    <property type="term" value="P:protein processing"/>
    <property type="evidence" value="ECO:0007669"/>
    <property type="project" value="TreeGrafter"/>
</dbReference>
<keyword evidence="1" id="KW-0472">Membrane</keyword>
<dbReference type="Proteomes" id="UP001321473">
    <property type="component" value="Unassembled WGS sequence"/>
</dbReference>
<accession>A0AAQ4EZ60</accession>
<dbReference type="InterPro" id="IPR000718">
    <property type="entry name" value="Peptidase_M13"/>
</dbReference>
<comment type="caution">
    <text evidence="2">The sequence shown here is derived from an EMBL/GenBank/DDBJ whole genome shotgun (WGS) entry which is preliminary data.</text>
</comment>
<protein>
    <submittedName>
        <fullName evidence="2">Uncharacterized protein</fullName>
    </submittedName>
</protein>
<proteinExistence type="predicted"/>